<dbReference type="AlphaFoldDB" id="A0A2A2HYI9"/>
<feature type="region of interest" description="Disordered" evidence="1">
    <location>
        <begin position="315"/>
        <end position="337"/>
    </location>
</feature>
<evidence type="ECO:0000256" key="1">
    <source>
        <dbReference type="SAM" id="MobiDB-lite"/>
    </source>
</evidence>
<organism evidence="2 3">
    <name type="scientific">Methanosarcina spelaei</name>
    <dbReference type="NCBI Taxonomy" id="1036679"/>
    <lineage>
        <taxon>Archaea</taxon>
        <taxon>Methanobacteriati</taxon>
        <taxon>Methanobacteriota</taxon>
        <taxon>Stenosarchaea group</taxon>
        <taxon>Methanomicrobia</taxon>
        <taxon>Methanosarcinales</taxon>
        <taxon>Methanosarcinaceae</taxon>
        <taxon>Methanosarcina</taxon>
    </lineage>
</organism>
<proteinExistence type="predicted"/>
<protein>
    <submittedName>
        <fullName evidence="2">Uncharacterized protein</fullName>
    </submittedName>
</protein>
<keyword evidence="3" id="KW-1185">Reference proteome</keyword>
<dbReference type="SUPFAM" id="SSF48108">
    <property type="entry name" value="Carbamoyl phosphate synthetase, large subunit connection domain"/>
    <property type="match status" value="1"/>
</dbReference>
<accession>A0A2A2HYI9</accession>
<name>A0A2A2HYI9_9EURY</name>
<evidence type="ECO:0000313" key="3">
    <source>
        <dbReference type="Proteomes" id="UP000218164"/>
    </source>
</evidence>
<comment type="caution">
    <text evidence="2">The sequence shown here is derived from an EMBL/GenBank/DDBJ whole genome shotgun (WGS) entry which is preliminary data.</text>
</comment>
<dbReference type="OrthoDB" id="372999at2157"/>
<dbReference type="Gene3D" id="1.10.10.60">
    <property type="entry name" value="Homeodomain-like"/>
    <property type="match status" value="2"/>
</dbReference>
<reference evidence="2 3" key="1">
    <citation type="journal article" date="2017" name="BMC Genomics">
        <title>Genomic analysis of methanogenic archaea reveals a shift towards energy conservation.</title>
        <authorList>
            <person name="Gilmore S.P."/>
            <person name="Henske J.K."/>
            <person name="Sexton J.A."/>
            <person name="Solomon K.V."/>
            <person name="Seppala S."/>
            <person name="Yoo J.I."/>
            <person name="Huyett L.M."/>
            <person name="Pressman A."/>
            <person name="Cogan J.Z."/>
            <person name="Kivenson V."/>
            <person name="Peng X."/>
            <person name="Tan Y."/>
            <person name="Valentine D.L."/>
            <person name="O'Malley M.A."/>
        </authorList>
    </citation>
    <scope>NUCLEOTIDE SEQUENCE [LARGE SCALE GENOMIC DNA]</scope>
    <source>
        <strain evidence="2 3">MC-15</strain>
    </source>
</reference>
<dbReference type="EMBL" id="LMVP01000015">
    <property type="protein sequence ID" value="PAV14293.1"/>
    <property type="molecule type" value="Genomic_DNA"/>
</dbReference>
<dbReference type="Proteomes" id="UP000218164">
    <property type="component" value="Unassembled WGS sequence"/>
</dbReference>
<gene>
    <name evidence="2" type="ORF">ASJ81_14285</name>
</gene>
<dbReference type="InterPro" id="IPR036897">
    <property type="entry name" value="CarbamoylP_synth_lsu_oligo_sf"/>
</dbReference>
<evidence type="ECO:0000313" key="2">
    <source>
        <dbReference type="EMBL" id="PAV14293.1"/>
    </source>
</evidence>
<dbReference type="RefSeq" id="WP_095642938.1">
    <property type="nucleotide sequence ID" value="NZ_LMVP01000015.1"/>
</dbReference>
<feature type="compositionally biased region" description="Polar residues" evidence="1">
    <location>
        <begin position="315"/>
        <end position="330"/>
    </location>
</feature>
<sequence>MRKLTVDMEEFKKLHDNGMTDKEIANNLGFSQATARNIRCKLGLSPLISGHTAVAVIIDHEELKKLFEKGLNDKEIGKFFGVSDDIIFKHRQSLGLLRWKKWEKTVDNIEKFKQLYSEGLSDRKIGNALGICIDTARKIRHDLGLPPQPLSRRYVNTEELKRYLTIGLTDKEIGAIFGVSAHTIYERRRDVGLFRRQKQTWFENINIDDFKKLYTEGMSDVRIAEALGVQNSALIREIRHHLGLAPNQGRTNEKKRELYNAGMSDRQIAKIIKGKKKNVAAWRRNHGLPPNKSDSALNVVFEAKLLNINENETIQPNETIQSNSESSTYDPGTIENFAGKEIKKNTTVLTSTTEKTNNDILKQFFTKGFSDVQIAKYFDVSERTISNRRRNLGLYRQKPRQIGRKNIDIEEFKHLYLKGMNDVEIGRTIGISQSAVFRIRHHLGLASNSGKRHWKMRELYDLKLSDSKIAKTLKVRKHDVTKWRQSHKLPANNYDDMVTDAHNIEVSNLKEKKPARIDSESLFYDTKFLENYLGKEIK</sequence>